<name>A0ABV9LDL2_9FLAO</name>
<evidence type="ECO:0000313" key="2">
    <source>
        <dbReference type="EMBL" id="MFC4691622.1"/>
    </source>
</evidence>
<reference evidence="3" key="1">
    <citation type="journal article" date="2019" name="Int. J. Syst. Evol. Microbiol.">
        <title>The Global Catalogue of Microorganisms (GCM) 10K type strain sequencing project: providing services to taxonomists for standard genome sequencing and annotation.</title>
        <authorList>
            <consortium name="The Broad Institute Genomics Platform"/>
            <consortium name="The Broad Institute Genome Sequencing Center for Infectious Disease"/>
            <person name="Wu L."/>
            <person name="Ma J."/>
        </authorList>
    </citation>
    <scope>NUCLEOTIDE SEQUENCE [LARGE SCALE GENOMIC DNA]</scope>
    <source>
        <strain evidence="3">CGMCC 4.7427</strain>
    </source>
</reference>
<comment type="caution">
    <text evidence="2">The sequence shown here is derived from an EMBL/GenBank/DDBJ whole genome shotgun (WGS) entry which is preliminary data.</text>
</comment>
<dbReference type="Proteomes" id="UP001595878">
    <property type="component" value="Unassembled WGS sequence"/>
</dbReference>
<evidence type="ECO:0000313" key="3">
    <source>
        <dbReference type="Proteomes" id="UP001595878"/>
    </source>
</evidence>
<proteinExistence type="predicted"/>
<keyword evidence="1" id="KW-0472">Membrane</keyword>
<protein>
    <submittedName>
        <fullName evidence="2">Uncharacterized protein</fullName>
    </submittedName>
</protein>
<keyword evidence="3" id="KW-1185">Reference proteome</keyword>
<dbReference type="RefSeq" id="WP_380035788.1">
    <property type="nucleotide sequence ID" value="NZ_JBHSHB010000041.1"/>
</dbReference>
<dbReference type="EMBL" id="JBHSHB010000041">
    <property type="protein sequence ID" value="MFC4691622.1"/>
    <property type="molecule type" value="Genomic_DNA"/>
</dbReference>
<gene>
    <name evidence="2" type="ORF">ACFO5T_14395</name>
</gene>
<evidence type="ECO:0000256" key="1">
    <source>
        <dbReference type="SAM" id="Phobius"/>
    </source>
</evidence>
<keyword evidence="1" id="KW-0812">Transmembrane</keyword>
<accession>A0ABV9LDL2</accession>
<feature type="transmembrane region" description="Helical" evidence="1">
    <location>
        <begin position="107"/>
        <end position="126"/>
    </location>
</feature>
<sequence>MSKAPSIVPLAIFGITALLALVTLLDFALPGTVYTEEVTRVQKKKQRYYNAGGNSHNSYEVVTPKHQFSVAEDIAKSAEGKSMSYTVSLLFQEVNSYSILPSQDRSIYSFRLISGFVLPLLLLLVIGIKFRFKKDLSILLFVLQLLVVGNFIWLLFW</sequence>
<keyword evidence="1" id="KW-1133">Transmembrane helix</keyword>
<organism evidence="2 3">
    <name type="scientific">Dokdonia genika</name>
    <dbReference type="NCBI Taxonomy" id="308113"/>
    <lineage>
        <taxon>Bacteria</taxon>
        <taxon>Pseudomonadati</taxon>
        <taxon>Bacteroidota</taxon>
        <taxon>Flavobacteriia</taxon>
        <taxon>Flavobacteriales</taxon>
        <taxon>Flavobacteriaceae</taxon>
        <taxon>Dokdonia</taxon>
    </lineage>
</organism>
<feature type="transmembrane region" description="Helical" evidence="1">
    <location>
        <begin position="138"/>
        <end position="156"/>
    </location>
</feature>